<feature type="signal peptide" evidence="2">
    <location>
        <begin position="1"/>
        <end position="24"/>
    </location>
</feature>
<feature type="compositionally biased region" description="Basic and acidic residues" evidence="1">
    <location>
        <begin position="42"/>
        <end position="66"/>
    </location>
</feature>
<dbReference type="Proteomes" id="UP000192656">
    <property type="component" value="Unassembled WGS sequence"/>
</dbReference>
<feature type="region of interest" description="Disordered" evidence="1">
    <location>
        <begin position="79"/>
        <end position="98"/>
    </location>
</feature>
<evidence type="ECO:0000256" key="2">
    <source>
        <dbReference type="SAM" id="SignalP"/>
    </source>
</evidence>
<keyword evidence="4" id="KW-1185">Reference proteome</keyword>
<proteinExistence type="predicted"/>
<feature type="region of interest" description="Disordered" evidence="1">
    <location>
        <begin position="107"/>
        <end position="127"/>
    </location>
</feature>
<dbReference type="AlphaFoldDB" id="A0A1W2EW27"/>
<accession>A0A1W2EW27</accession>
<feature type="chain" id="PRO_5013252650" evidence="2">
    <location>
        <begin position="25"/>
        <end position="127"/>
    </location>
</feature>
<evidence type="ECO:0000313" key="3">
    <source>
        <dbReference type="EMBL" id="SMD13901.1"/>
    </source>
</evidence>
<gene>
    <name evidence="3" type="ORF">SAMN06297251_13915</name>
</gene>
<feature type="region of interest" description="Disordered" evidence="1">
    <location>
        <begin position="41"/>
        <end position="67"/>
    </location>
</feature>
<evidence type="ECO:0000256" key="1">
    <source>
        <dbReference type="SAM" id="MobiDB-lite"/>
    </source>
</evidence>
<sequence>MKTTTAIITAAMFSASMVPFAASAQEETIIPGNESQIELQNADERDNVASENEAETRDTSGTRDDTIIPGDEALIEENEAEERDAVAAGENQQTRDAMGDASTEMLIPGSETLIDEQNAQERDRVAN</sequence>
<dbReference type="RefSeq" id="WP_084413091.1">
    <property type="nucleotide sequence ID" value="NZ_FWXR01000039.1"/>
</dbReference>
<dbReference type="EMBL" id="FWXR01000039">
    <property type="protein sequence ID" value="SMD13901.1"/>
    <property type="molecule type" value="Genomic_DNA"/>
</dbReference>
<keyword evidence="2" id="KW-0732">Signal</keyword>
<organism evidence="3 4">
    <name type="scientific">Fulvimarina manganoxydans</name>
    <dbReference type="NCBI Taxonomy" id="937218"/>
    <lineage>
        <taxon>Bacteria</taxon>
        <taxon>Pseudomonadati</taxon>
        <taxon>Pseudomonadota</taxon>
        <taxon>Alphaproteobacteria</taxon>
        <taxon>Hyphomicrobiales</taxon>
        <taxon>Aurantimonadaceae</taxon>
        <taxon>Fulvimarina</taxon>
    </lineage>
</organism>
<evidence type="ECO:0000313" key="4">
    <source>
        <dbReference type="Proteomes" id="UP000192656"/>
    </source>
</evidence>
<name>A0A1W2EW27_9HYPH</name>
<reference evidence="3 4" key="1">
    <citation type="submission" date="2017-04" db="EMBL/GenBank/DDBJ databases">
        <authorList>
            <person name="Afonso C.L."/>
            <person name="Miller P.J."/>
            <person name="Scott M.A."/>
            <person name="Spackman E."/>
            <person name="Goraichik I."/>
            <person name="Dimitrov K.M."/>
            <person name="Suarez D.L."/>
            <person name="Swayne D.E."/>
        </authorList>
    </citation>
    <scope>NUCLEOTIDE SEQUENCE [LARGE SCALE GENOMIC DNA]</scope>
    <source>
        <strain evidence="3 4">CGMCC 1.10972</strain>
    </source>
</reference>
<protein>
    <submittedName>
        <fullName evidence="3">Uncharacterized protein</fullName>
    </submittedName>
</protein>